<dbReference type="GO" id="GO:0005507">
    <property type="term" value="F:copper ion binding"/>
    <property type="evidence" value="ECO:0007669"/>
    <property type="project" value="TreeGrafter"/>
</dbReference>
<keyword evidence="3" id="KW-0808">Transferase</keyword>
<sequence length="246" mass="26746">MSESLIIPNWSVPSTVRAVSTTRLGGVSDTPWHALNLGSHVGDDREAVNRNRGLLTEIAQLPSEPFWLNQIHSARVVETAAAASNGVPDADASFTREAGKVCVVMTADCLPVLFTNRQGTQVAAAHAGWRGLCDGVLENTLNTFDCPPEEIIAWIGPAIGPRAFEVGAEVREAFVKAQHAAEQCFVAHGDKYLADLPELAKLRLQRAGVEAIHQSQRCTFSEAEHFFSYRRDGQTGRMASLIWIAE</sequence>
<comment type="similarity">
    <text evidence="2 10">Belongs to the purine nucleoside phosphorylase YfiH/LACC1 family.</text>
</comment>
<dbReference type="GO" id="GO:0016787">
    <property type="term" value="F:hydrolase activity"/>
    <property type="evidence" value="ECO:0007669"/>
    <property type="project" value="UniProtKB-KW"/>
</dbReference>
<dbReference type="CDD" id="cd16833">
    <property type="entry name" value="YfiH"/>
    <property type="match status" value="1"/>
</dbReference>
<keyword evidence="5" id="KW-0378">Hydrolase</keyword>
<evidence type="ECO:0000256" key="8">
    <source>
        <dbReference type="ARBA" id="ARBA00048968"/>
    </source>
</evidence>
<dbReference type="GO" id="GO:0017061">
    <property type="term" value="F:S-methyl-5-thioadenosine phosphorylase activity"/>
    <property type="evidence" value="ECO:0007669"/>
    <property type="project" value="UniProtKB-EC"/>
</dbReference>
<dbReference type="EMBL" id="FOGC01000016">
    <property type="protein sequence ID" value="SER24573.1"/>
    <property type="molecule type" value="Genomic_DNA"/>
</dbReference>
<dbReference type="RefSeq" id="WP_092678265.1">
    <property type="nucleotide sequence ID" value="NZ_FOGC01000016.1"/>
</dbReference>
<dbReference type="STRING" id="988801.SAMN05216522_11651"/>
<keyword evidence="4" id="KW-0479">Metal-binding</keyword>
<organism evidence="11 12">
    <name type="scientific">Rosenbergiella nectarea</name>
    <dbReference type="NCBI Taxonomy" id="988801"/>
    <lineage>
        <taxon>Bacteria</taxon>
        <taxon>Pseudomonadati</taxon>
        <taxon>Pseudomonadota</taxon>
        <taxon>Gammaproteobacteria</taxon>
        <taxon>Enterobacterales</taxon>
        <taxon>Erwiniaceae</taxon>
        <taxon>Rosenbergiella</taxon>
    </lineage>
</organism>
<dbReference type="Pfam" id="PF02578">
    <property type="entry name" value="Cu-oxidase_4"/>
    <property type="match status" value="1"/>
</dbReference>
<accession>A0A1H9MN45</accession>
<evidence type="ECO:0000313" key="11">
    <source>
        <dbReference type="EMBL" id="SER24573.1"/>
    </source>
</evidence>
<proteinExistence type="inferred from homology"/>
<dbReference type="SUPFAM" id="SSF64438">
    <property type="entry name" value="CNF1/YfiH-like putative cysteine hydrolases"/>
    <property type="match status" value="1"/>
</dbReference>
<evidence type="ECO:0000256" key="10">
    <source>
        <dbReference type="RuleBase" id="RU361274"/>
    </source>
</evidence>
<dbReference type="AlphaFoldDB" id="A0A1H9MN45"/>
<dbReference type="OrthoDB" id="4279at2"/>
<dbReference type="Gene3D" id="3.60.140.10">
    <property type="entry name" value="CNF1/YfiH-like putative cysteine hydrolases"/>
    <property type="match status" value="1"/>
</dbReference>
<dbReference type="InterPro" id="IPR011324">
    <property type="entry name" value="Cytotoxic_necrot_fac-like_cat"/>
</dbReference>
<dbReference type="Proteomes" id="UP000242515">
    <property type="component" value="Unassembled WGS sequence"/>
</dbReference>
<evidence type="ECO:0000256" key="9">
    <source>
        <dbReference type="ARBA" id="ARBA00049893"/>
    </source>
</evidence>
<dbReference type="InterPro" id="IPR003730">
    <property type="entry name" value="Cu_polyphenol_OxRdtase"/>
</dbReference>
<name>A0A1H9MN45_9GAMM</name>
<gene>
    <name evidence="11" type="ORF">SAMN05216522_11651</name>
</gene>
<evidence type="ECO:0000256" key="6">
    <source>
        <dbReference type="ARBA" id="ARBA00022833"/>
    </source>
</evidence>
<reference evidence="12" key="1">
    <citation type="submission" date="2016-10" db="EMBL/GenBank/DDBJ databases">
        <authorList>
            <person name="Varghese N."/>
            <person name="Submissions S."/>
        </authorList>
    </citation>
    <scope>NUCLEOTIDE SEQUENCE [LARGE SCALE GENOMIC DNA]</scope>
    <source>
        <strain evidence="12">8N4</strain>
    </source>
</reference>
<comment type="catalytic activity">
    <reaction evidence="1">
        <text>inosine + phosphate = alpha-D-ribose 1-phosphate + hypoxanthine</text>
        <dbReference type="Rhea" id="RHEA:27646"/>
        <dbReference type="ChEBI" id="CHEBI:17368"/>
        <dbReference type="ChEBI" id="CHEBI:17596"/>
        <dbReference type="ChEBI" id="CHEBI:43474"/>
        <dbReference type="ChEBI" id="CHEBI:57720"/>
        <dbReference type="EC" id="2.4.2.1"/>
    </reaction>
    <physiologicalReaction direction="left-to-right" evidence="1">
        <dbReference type="Rhea" id="RHEA:27647"/>
    </physiologicalReaction>
</comment>
<keyword evidence="6" id="KW-0862">Zinc</keyword>
<evidence type="ECO:0000256" key="4">
    <source>
        <dbReference type="ARBA" id="ARBA00022723"/>
    </source>
</evidence>
<keyword evidence="12" id="KW-1185">Reference proteome</keyword>
<comment type="catalytic activity">
    <reaction evidence="8">
        <text>adenosine + phosphate = alpha-D-ribose 1-phosphate + adenine</text>
        <dbReference type="Rhea" id="RHEA:27642"/>
        <dbReference type="ChEBI" id="CHEBI:16335"/>
        <dbReference type="ChEBI" id="CHEBI:16708"/>
        <dbReference type="ChEBI" id="CHEBI:43474"/>
        <dbReference type="ChEBI" id="CHEBI:57720"/>
        <dbReference type="EC" id="2.4.2.1"/>
    </reaction>
    <physiologicalReaction direction="left-to-right" evidence="8">
        <dbReference type="Rhea" id="RHEA:27643"/>
    </physiologicalReaction>
</comment>
<evidence type="ECO:0000256" key="5">
    <source>
        <dbReference type="ARBA" id="ARBA00022801"/>
    </source>
</evidence>
<dbReference type="InterPro" id="IPR038371">
    <property type="entry name" value="Cu_polyphenol_OxRdtase_sf"/>
</dbReference>
<protein>
    <recommendedName>
        <fullName evidence="10">Purine nucleoside phosphorylase</fullName>
    </recommendedName>
</protein>
<evidence type="ECO:0000256" key="2">
    <source>
        <dbReference type="ARBA" id="ARBA00007353"/>
    </source>
</evidence>
<comment type="catalytic activity">
    <reaction evidence="9">
        <text>S-methyl-5'-thioadenosine + phosphate = 5-(methylsulfanyl)-alpha-D-ribose 1-phosphate + adenine</text>
        <dbReference type="Rhea" id="RHEA:11852"/>
        <dbReference type="ChEBI" id="CHEBI:16708"/>
        <dbReference type="ChEBI" id="CHEBI:17509"/>
        <dbReference type="ChEBI" id="CHEBI:43474"/>
        <dbReference type="ChEBI" id="CHEBI:58533"/>
        <dbReference type="EC" id="2.4.2.28"/>
    </reaction>
    <physiologicalReaction direction="left-to-right" evidence="9">
        <dbReference type="Rhea" id="RHEA:11853"/>
    </physiologicalReaction>
</comment>
<evidence type="ECO:0000256" key="7">
    <source>
        <dbReference type="ARBA" id="ARBA00047989"/>
    </source>
</evidence>
<dbReference type="NCBIfam" id="TIGR00726">
    <property type="entry name" value="peptidoglycan editing factor PgeF"/>
    <property type="match status" value="1"/>
</dbReference>
<evidence type="ECO:0000256" key="3">
    <source>
        <dbReference type="ARBA" id="ARBA00022679"/>
    </source>
</evidence>
<evidence type="ECO:0000256" key="1">
    <source>
        <dbReference type="ARBA" id="ARBA00000553"/>
    </source>
</evidence>
<comment type="catalytic activity">
    <reaction evidence="7">
        <text>adenosine + H2O + H(+) = inosine + NH4(+)</text>
        <dbReference type="Rhea" id="RHEA:24408"/>
        <dbReference type="ChEBI" id="CHEBI:15377"/>
        <dbReference type="ChEBI" id="CHEBI:15378"/>
        <dbReference type="ChEBI" id="CHEBI:16335"/>
        <dbReference type="ChEBI" id="CHEBI:17596"/>
        <dbReference type="ChEBI" id="CHEBI:28938"/>
        <dbReference type="EC" id="3.5.4.4"/>
    </reaction>
    <physiologicalReaction direction="left-to-right" evidence="7">
        <dbReference type="Rhea" id="RHEA:24409"/>
    </physiologicalReaction>
</comment>
<evidence type="ECO:0000313" key="12">
    <source>
        <dbReference type="Proteomes" id="UP000242515"/>
    </source>
</evidence>
<dbReference type="PANTHER" id="PTHR30616">
    <property type="entry name" value="UNCHARACTERIZED PROTEIN YFIH"/>
    <property type="match status" value="1"/>
</dbReference>
<dbReference type="PANTHER" id="PTHR30616:SF2">
    <property type="entry name" value="PURINE NUCLEOSIDE PHOSPHORYLASE LACC1"/>
    <property type="match status" value="1"/>
</dbReference>